<feature type="compositionally biased region" description="Low complexity" evidence="1">
    <location>
        <begin position="146"/>
        <end position="163"/>
    </location>
</feature>
<gene>
    <name evidence="2" type="ORF">ACHAWO_010169</name>
</gene>
<sequence>MKPSPQQQPLSSDTIQRLLNDPDLSPILNEMIAKAGVYTSSGYQQVLHQFLSSDAAKTKLDQWHEEENKQREQQQQQVKDKEAIRRPSLGLGFKRLTKSKSISFLFELLHDNTTSDDHAEPPSSSSVSAASDSKSPKISTKYEQITSNESTASFSSTSTLNTSKRTSTTSCMDSLSSLNLNFNLVEETNPKNNELLLIVIE</sequence>
<organism evidence="2 3">
    <name type="scientific">Cyclotella atomus</name>
    <dbReference type="NCBI Taxonomy" id="382360"/>
    <lineage>
        <taxon>Eukaryota</taxon>
        <taxon>Sar</taxon>
        <taxon>Stramenopiles</taxon>
        <taxon>Ochrophyta</taxon>
        <taxon>Bacillariophyta</taxon>
        <taxon>Coscinodiscophyceae</taxon>
        <taxon>Thalassiosirophycidae</taxon>
        <taxon>Stephanodiscales</taxon>
        <taxon>Stephanodiscaceae</taxon>
        <taxon>Cyclotella</taxon>
    </lineage>
</organism>
<dbReference type="AlphaFoldDB" id="A0ABD3QFF5"/>
<feature type="region of interest" description="Disordered" evidence="1">
    <location>
        <begin position="113"/>
        <end position="169"/>
    </location>
</feature>
<evidence type="ECO:0000256" key="1">
    <source>
        <dbReference type="SAM" id="MobiDB-lite"/>
    </source>
</evidence>
<protein>
    <submittedName>
        <fullName evidence="2">Uncharacterized protein</fullName>
    </submittedName>
</protein>
<feature type="region of interest" description="Disordered" evidence="1">
    <location>
        <begin position="61"/>
        <end position="83"/>
    </location>
</feature>
<dbReference type="EMBL" id="JALLPJ020000198">
    <property type="protein sequence ID" value="KAL3798955.1"/>
    <property type="molecule type" value="Genomic_DNA"/>
</dbReference>
<evidence type="ECO:0000313" key="3">
    <source>
        <dbReference type="Proteomes" id="UP001530400"/>
    </source>
</evidence>
<dbReference type="Proteomes" id="UP001530400">
    <property type="component" value="Unassembled WGS sequence"/>
</dbReference>
<accession>A0ABD3QFF5</accession>
<proteinExistence type="predicted"/>
<evidence type="ECO:0000313" key="2">
    <source>
        <dbReference type="EMBL" id="KAL3798955.1"/>
    </source>
</evidence>
<name>A0ABD3QFF5_9STRA</name>
<keyword evidence="3" id="KW-1185">Reference proteome</keyword>
<feature type="compositionally biased region" description="Low complexity" evidence="1">
    <location>
        <begin position="121"/>
        <end position="133"/>
    </location>
</feature>
<reference evidence="2 3" key="1">
    <citation type="submission" date="2024-10" db="EMBL/GenBank/DDBJ databases">
        <title>Updated reference genomes for cyclostephanoid diatoms.</title>
        <authorList>
            <person name="Roberts W.R."/>
            <person name="Alverson A.J."/>
        </authorList>
    </citation>
    <scope>NUCLEOTIDE SEQUENCE [LARGE SCALE GENOMIC DNA]</scope>
    <source>
        <strain evidence="2 3">AJA010-31</strain>
    </source>
</reference>
<comment type="caution">
    <text evidence="2">The sequence shown here is derived from an EMBL/GenBank/DDBJ whole genome shotgun (WGS) entry which is preliminary data.</text>
</comment>